<reference evidence="4" key="1">
    <citation type="submission" date="2021-05" db="EMBL/GenBank/DDBJ databases">
        <title>Encephalitozoon hellem ATCC 50604 Complete Genome.</title>
        <authorList>
            <person name="Mascarenhas dos Santos A.C."/>
            <person name="Julian A.T."/>
            <person name="Pombert J.-F."/>
        </authorList>
    </citation>
    <scope>NUCLEOTIDE SEQUENCE</scope>
    <source>
        <strain evidence="4">ATCC 50604</strain>
    </source>
</reference>
<evidence type="ECO:0000259" key="3">
    <source>
        <dbReference type="Pfam" id="PF03435"/>
    </source>
</evidence>
<dbReference type="Proteomes" id="UP001059546">
    <property type="component" value="Chromosome X"/>
</dbReference>
<organism evidence="4 5">
    <name type="scientific">Encephalitozoon hellem</name>
    <name type="common">Microsporidian parasite</name>
    <dbReference type="NCBI Taxonomy" id="27973"/>
    <lineage>
        <taxon>Eukaryota</taxon>
        <taxon>Fungi</taxon>
        <taxon>Fungi incertae sedis</taxon>
        <taxon>Microsporidia</taxon>
        <taxon>Unikaryonidae</taxon>
        <taxon>Encephalitozoon</taxon>
    </lineage>
</organism>
<dbReference type="SUPFAM" id="SSF51735">
    <property type="entry name" value="NAD(P)-binding Rossmann-fold domains"/>
    <property type="match status" value="1"/>
</dbReference>
<dbReference type="InterPro" id="IPR005097">
    <property type="entry name" value="Sacchrp_dh_NADP-bd"/>
</dbReference>
<dbReference type="PANTHER" id="PTHR12286">
    <property type="entry name" value="SACCHAROPINE DEHYDROGENASE-LIKE OXIDOREDUCTASE"/>
    <property type="match status" value="1"/>
</dbReference>
<dbReference type="EMBL" id="CP075156">
    <property type="protein sequence ID" value="UTX44231.1"/>
    <property type="molecule type" value="Genomic_DNA"/>
</dbReference>
<name>A0A9Q9C4W7_ENCHE</name>
<protein>
    <submittedName>
        <fullName evidence="4">Saccharopine dehydrogenase NADP binding domain-containing protein</fullName>
    </submittedName>
</protein>
<feature type="domain" description="Saccharopine dehydrogenase NADP binding" evidence="3">
    <location>
        <begin position="8"/>
        <end position="120"/>
    </location>
</feature>
<keyword evidence="2" id="KW-0812">Transmembrane</keyword>
<evidence type="ECO:0000313" key="4">
    <source>
        <dbReference type="EMBL" id="UTX44231.1"/>
    </source>
</evidence>
<comment type="similarity">
    <text evidence="1">Belongs to the saccharopine dehydrogenase family.</text>
</comment>
<accession>A0A9Q9C4W7</accession>
<evidence type="ECO:0000256" key="2">
    <source>
        <dbReference type="SAM" id="Phobius"/>
    </source>
</evidence>
<dbReference type="InterPro" id="IPR051276">
    <property type="entry name" value="Saccharopine_DH-like_oxidrdct"/>
</dbReference>
<dbReference type="GO" id="GO:0009247">
    <property type="term" value="P:glycolipid biosynthetic process"/>
    <property type="evidence" value="ECO:0007669"/>
    <property type="project" value="TreeGrafter"/>
</dbReference>
<dbReference type="PANTHER" id="PTHR12286:SF5">
    <property type="entry name" value="SACCHAROPINE DEHYDROGENASE-LIKE OXIDOREDUCTASE"/>
    <property type="match status" value="1"/>
</dbReference>
<evidence type="ECO:0000256" key="1">
    <source>
        <dbReference type="ARBA" id="ARBA00038048"/>
    </source>
</evidence>
<keyword evidence="2" id="KW-1133">Transmembrane helix</keyword>
<dbReference type="Gene3D" id="3.40.50.720">
    <property type="entry name" value="NAD(P)-binding Rossmann-like Domain"/>
    <property type="match status" value="1"/>
</dbReference>
<feature type="transmembrane region" description="Helical" evidence="2">
    <location>
        <begin position="244"/>
        <end position="264"/>
    </location>
</feature>
<dbReference type="Pfam" id="PF03435">
    <property type="entry name" value="Sacchrp_dh_NADP"/>
    <property type="match status" value="1"/>
</dbReference>
<gene>
    <name evidence="4" type="ORF">GPU96_10g20230</name>
</gene>
<dbReference type="GO" id="GO:0005886">
    <property type="term" value="C:plasma membrane"/>
    <property type="evidence" value="ECO:0007669"/>
    <property type="project" value="TreeGrafter"/>
</dbReference>
<dbReference type="GO" id="GO:0005811">
    <property type="term" value="C:lipid droplet"/>
    <property type="evidence" value="ECO:0007669"/>
    <property type="project" value="TreeGrafter"/>
</dbReference>
<evidence type="ECO:0000313" key="5">
    <source>
        <dbReference type="Proteomes" id="UP001059546"/>
    </source>
</evidence>
<keyword evidence="2" id="KW-0472">Membrane</keyword>
<sequence>MEREYDFIIYGASGYAARYIIEAFKSENVRLALAARNISKIKDKAFPVYECEIDGIDEIASMTKILINCVGPYSRYGESIVKSCIRNGTHYMDISGEVYFFEFIINKYHDEAARKGVYIINCCGFESVPSDVGVMYLRNMFEDAEIESVLKVSNVVVNETTWVSLLSSIANFKELKMLREKRYGQGKKRRSHRIVRENSYQVIFRGIDYSIVRRSQELMESVGMYGAKYSAYLDVGGRIGMIRYWIFIYLVWFFSGFSAGKWIIMNLCKFFTFGFGFVKNKPSFEEIRKASFTIEIRARGERKNEIVGRSLTITGPDPSYIMTSICLTQTAVVFLKSLNQRVRGTGVTLFRGGVITPACVLYNTDIVQRLSSKGIKFEVKEN</sequence>
<proteinExistence type="inferred from homology"/>
<dbReference type="GO" id="GO:0005739">
    <property type="term" value="C:mitochondrion"/>
    <property type="evidence" value="ECO:0007669"/>
    <property type="project" value="TreeGrafter"/>
</dbReference>
<dbReference type="InterPro" id="IPR036291">
    <property type="entry name" value="NAD(P)-bd_dom_sf"/>
</dbReference>
<dbReference type="AlphaFoldDB" id="A0A9Q9C4W7"/>